<reference evidence="5" key="1">
    <citation type="submission" date="2015-09" db="EMBL/GenBank/DDBJ databases">
        <title>Draft Genome Sequences of Two Novel Amoeba-resistant Intranuclear Bacteria, Candidatus Berkiella cookevillensis and Candidatus Berkiella aquae.</title>
        <authorList>
            <person name="Mehari Y.T."/>
            <person name="Arivett B.A."/>
            <person name="Farone A.L."/>
            <person name="Gunderson J.H."/>
            <person name="Farone M.B."/>
        </authorList>
    </citation>
    <scope>NUCLEOTIDE SEQUENCE [LARGE SCALE GENOMIC DNA]</scope>
    <source>
        <strain evidence="5">HT99</strain>
    </source>
</reference>
<dbReference type="AlphaFoldDB" id="A0A0Q9YLA3"/>
<reference evidence="6" key="3">
    <citation type="submission" date="2021-06" db="EMBL/GenBank/DDBJ databases">
        <title>Genomic Description and Analysis of Intracellular Bacteria, Candidatus Berkiella cookevillensis and Candidatus Berkiella aquae.</title>
        <authorList>
            <person name="Kidane D.T."/>
            <person name="Mehari Y.T."/>
            <person name="Rice F.C."/>
            <person name="Arivett B.A."/>
            <person name="Farone A.L."/>
            <person name="Berk S.G."/>
            <person name="Farone M.B."/>
        </authorList>
    </citation>
    <scope>NUCLEOTIDE SEQUENCE</scope>
    <source>
        <strain evidence="6">HT99</strain>
    </source>
</reference>
<feature type="coiled-coil region" evidence="1">
    <location>
        <begin position="59"/>
        <end position="114"/>
    </location>
</feature>
<evidence type="ECO:0000313" key="7">
    <source>
        <dbReference type="Proteomes" id="UP000051497"/>
    </source>
</evidence>
<dbReference type="Proteomes" id="UP000051497">
    <property type="component" value="Unassembled WGS sequence"/>
</dbReference>
<keyword evidence="1" id="KW-0175">Coiled coil</keyword>
<keyword evidence="7" id="KW-1185">Reference proteome</keyword>
<reference evidence="6" key="2">
    <citation type="journal article" date="2016" name="Genome Announc.">
        <title>Draft Genome Sequences of Two Novel Amoeba-Resistant Intranuclear Bacteria, 'Candidatus Berkiella cookevillensis' and 'Candidatus Berkiella aquae'.</title>
        <authorList>
            <person name="Mehari Y.T."/>
            <person name="Arivett B.A."/>
            <person name="Farone A.L."/>
            <person name="Gunderson J.H."/>
            <person name="Farone M.B."/>
        </authorList>
    </citation>
    <scope>NUCLEOTIDE SEQUENCE</scope>
    <source>
        <strain evidence="6">HT99</strain>
    </source>
</reference>
<dbReference type="EMBL" id="LKAJ02000001">
    <property type="protein sequence ID" value="MCS5710992.1"/>
    <property type="molecule type" value="Genomic_DNA"/>
</dbReference>
<name>A0A0Q9YLA3_9GAMM</name>
<dbReference type="STRING" id="295108.HT99x_01600"/>
<feature type="domain" description="DUF4124" evidence="4">
    <location>
        <begin position="20"/>
        <end position="64"/>
    </location>
</feature>
<sequence>MKNKFIWALSTLFLLNTSYSFAQAYRWTDENGQTVYSQEPPPDKAATEIKAPPPPASTVAQEKAAVQKLIDKEQTAEQKEAELKKAQAMKELTAQEKQTNCDKAKEQLSNLQLKTRIKMIGADGQVTMLTPAQKAQEIAKTQEMIKSFCTQ</sequence>
<protein>
    <submittedName>
        <fullName evidence="6">DUF4124 domain-containing protein</fullName>
    </submittedName>
</protein>
<evidence type="ECO:0000256" key="1">
    <source>
        <dbReference type="SAM" id="Coils"/>
    </source>
</evidence>
<gene>
    <name evidence="6" type="ORF">HT99x_006080</name>
    <name evidence="5" type="ORF">HT99x_01600</name>
</gene>
<dbReference type="RefSeq" id="WP_075066224.1">
    <property type="nucleotide sequence ID" value="NZ_LKAJ02000001.1"/>
</dbReference>
<evidence type="ECO:0000256" key="2">
    <source>
        <dbReference type="SAM" id="MobiDB-lite"/>
    </source>
</evidence>
<dbReference type="Pfam" id="PF13511">
    <property type="entry name" value="DUF4124"/>
    <property type="match status" value="1"/>
</dbReference>
<evidence type="ECO:0000256" key="3">
    <source>
        <dbReference type="SAM" id="SignalP"/>
    </source>
</evidence>
<feature type="region of interest" description="Disordered" evidence="2">
    <location>
        <begin position="33"/>
        <end position="56"/>
    </location>
</feature>
<keyword evidence="3" id="KW-0732">Signal</keyword>
<proteinExistence type="predicted"/>
<evidence type="ECO:0000259" key="4">
    <source>
        <dbReference type="Pfam" id="PF13511"/>
    </source>
</evidence>
<comment type="caution">
    <text evidence="5">The sequence shown here is derived from an EMBL/GenBank/DDBJ whole genome shotgun (WGS) entry which is preliminary data.</text>
</comment>
<organism evidence="5">
    <name type="scientific">Candidatus Berkiella aquae</name>
    <dbReference type="NCBI Taxonomy" id="295108"/>
    <lineage>
        <taxon>Bacteria</taxon>
        <taxon>Pseudomonadati</taxon>
        <taxon>Pseudomonadota</taxon>
        <taxon>Gammaproteobacteria</taxon>
        <taxon>Candidatus Berkiellales</taxon>
        <taxon>Candidatus Berkiellaceae</taxon>
        <taxon>Candidatus Berkiella</taxon>
    </lineage>
</organism>
<dbReference type="EMBL" id="LKAJ01000005">
    <property type="protein sequence ID" value="KRG21424.1"/>
    <property type="molecule type" value="Genomic_DNA"/>
</dbReference>
<feature type="chain" id="PRO_5043129691" evidence="3">
    <location>
        <begin position="23"/>
        <end position="151"/>
    </location>
</feature>
<dbReference type="OrthoDB" id="7068596at2"/>
<evidence type="ECO:0000313" key="5">
    <source>
        <dbReference type="EMBL" id="KRG21424.1"/>
    </source>
</evidence>
<dbReference type="InterPro" id="IPR025392">
    <property type="entry name" value="DUF4124"/>
</dbReference>
<accession>A0A0Q9YLA3</accession>
<evidence type="ECO:0000313" key="6">
    <source>
        <dbReference type="EMBL" id="MCS5710992.1"/>
    </source>
</evidence>
<feature type="signal peptide" evidence="3">
    <location>
        <begin position="1"/>
        <end position="22"/>
    </location>
</feature>